<dbReference type="PANTHER" id="PTHR46658">
    <property type="entry name" value="CYS OR MET METABOLISM PYRIDOXAL-PHOSPHATE-DEPENDENT ENZYME"/>
    <property type="match status" value="1"/>
</dbReference>
<dbReference type="SUPFAM" id="SSF53383">
    <property type="entry name" value="PLP-dependent transferases"/>
    <property type="match status" value="1"/>
</dbReference>
<gene>
    <name evidence="1" type="ORF">caldi_10980</name>
</gene>
<dbReference type="InterPro" id="IPR009651">
    <property type="entry name" value="Met_g_lyase_put"/>
</dbReference>
<evidence type="ECO:0000313" key="1">
    <source>
        <dbReference type="EMBL" id="BDG60008.1"/>
    </source>
</evidence>
<name>A0AA35CKC5_9FIRM</name>
<evidence type="ECO:0008006" key="3">
    <source>
        <dbReference type="Google" id="ProtNLM"/>
    </source>
</evidence>
<dbReference type="Gene3D" id="3.90.1150.60">
    <property type="entry name" value="Methioning gamme-lyase, C-terminal domain"/>
    <property type="match status" value="1"/>
</dbReference>
<sequence>MNAELYDADVLAELVPDLPGPVLAAARAALAEAEPWWRRVASVVLQNQARVLAAFQAAGVAEHHLAPSTGYGIGDPGRAKVEEVFARVFGAEAALVRPQIVSGTHAITLGLFAVLRPGDEMIAAAGTPYDTLLPVLRGAPGSLAEWGVSYREVPLAPDGRPDLEALRRAIGPRTRAVFIQRSRGYALRPSLTVAEIGRIVETVRGVREDIVCVVDNCYGEFCETAEPTAAGADLVCGSLIKNPGGGLAPTGGYVVGRAELVEAAAARLTAPGIGAEVGASLGTTRLILQGLFLAPHVVGEALAGAHFAAAFFARLGLNVRPRVDEPRTDLIQAVELGSAEALVAFCEAVQAASPVDSGARPRPEAMPGYDDPVVMAAGTFVQGASIELSADGPLRPPYAAYFQGGLTREHVVVAALQAAAALWRRGLIPAAGGHAGGGPGARL</sequence>
<protein>
    <recommendedName>
        <fullName evidence="3">Cystathionine beta-lyase family protein involved in aluminum resistance</fullName>
    </recommendedName>
</protein>
<organism evidence="1 2">
    <name type="scientific">Caldinitratiruptor microaerophilus</name>
    <dbReference type="NCBI Taxonomy" id="671077"/>
    <lineage>
        <taxon>Bacteria</taxon>
        <taxon>Bacillati</taxon>
        <taxon>Bacillota</taxon>
        <taxon>Clostridia</taxon>
        <taxon>Eubacteriales</taxon>
        <taxon>Symbiobacteriaceae</taxon>
        <taxon>Caldinitratiruptor</taxon>
    </lineage>
</organism>
<reference evidence="1" key="1">
    <citation type="submission" date="2022-03" db="EMBL/GenBank/DDBJ databases">
        <title>Complete genome sequence of Caldinitratiruptor microaerophilus.</title>
        <authorList>
            <person name="Mukaiyama R."/>
            <person name="Nishiyama T."/>
            <person name="Ueda K."/>
        </authorList>
    </citation>
    <scope>NUCLEOTIDE SEQUENCE</scope>
    <source>
        <strain evidence="1">JCM 16183</strain>
    </source>
</reference>
<accession>A0AA35CKC5</accession>
<dbReference type="Proteomes" id="UP001163687">
    <property type="component" value="Chromosome"/>
</dbReference>
<dbReference type="KEGG" id="cmic:caldi_10980"/>
<dbReference type="Pfam" id="PF06838">
    <property type="entry name" value="Met_gamma_lyase"/>
    <property type="match status" value="1"/>
</dbReference>
<dbReference type="InterPro" id="IPR015421">
    <property type="entry name" value="PyrdxlP-dep_Trfase_major"/>
</dbReference>
<dbReference type="EMBL" id="AP025628">
    <property type="protein sequence ID" value="BDG60008.1"/>
    <property type="molecule type" value="Genomic_DNA"/>
</dbReference>
<dbReference type="AlphaFoldDB" id="A0AA35CKC5"/>
<keyword evidence="2" id="KW-1185">Reference proteome</keyword>
<proteinExistence type="predicted"/>
<dbReference type="InterPro" id="IPR015424">
    <property type="entry name" value="PyrdxlP-dep_Trfase"/>
</dbReference>
<evidence type="ECO:0000313" key="2">
    <source>
        <dbReference type="Proteomes" id="UP001163687"/>
    </source>
</evidence>
<dbReference type="PANTHER" id="PTHR46658:SF1">
    <property type="entry name" value="CYS OR MET METABOLISM PYRIDOXAL-PHOSPHATE-DEPENDENT ENZYME"/>
    <property type="match status" value="1"/>
</dbReference>
<dbReference type="Gene3D" id="3.40.640.10">
    <property type="entry name" value="Type I PLP-dependent aspartate aminotransferase-like (Major domain)"/>
    <property type="match status" value="1"/>
</dbReference>